<reference evidence="1 2" key="1">
    <citation type="journal article" date="2023" name="Plants (Basel)">
        <title>Bridging the Gap: Combining Genomics and Transcriptomics Approaches to Understand Stylosanthes scabra, an Orphan Legume from the Brazilian Caatinga.</title>
        <authorList>
            <person name="Ferreira-Neto J.R.C."/>
            <person name="da Silva M.D."/>
            <person name="Binneck E."/>
            <person name="de Melo N.F."/>
            <person name="da Silva R.H."/>
            <person name="de Melo A.L.T.M."/>
            <person name="Pandolfi V."/>
            <person name="Bustamante F.O."/>
            <person name="Brasileiro-Vidal A.C."/>
            <person name="Benko-Iseppon A.M."/>
        </authorList>
    </citation>
    <scope>NUCLEOTIDE SEQUENCE [LARGE SCALE GENOMIC DNA]</scope>
    <source>
        <tissue evidence="1">Leaves</tissue>
    </source>
</reference>
<organism evidence="1 2">
    <name type="scientific">Stylosanthes scabra</name>
    <dbReference type="NCBI Taxonomy" id="79078"/>
    <lineage>
        <taxon>Eukaryota</taxon>
        <taxon>Viridiplantae</taxon>
        <taxon>Streptophyta</taxon>
        <taxon>Embryophyta</taxon>
        <taxon>Tracheophyta</taxon>
        <taxon>Spermatophyta</taxon>
        <taxon>Magnoliopsida</taxon>
        <taxon>eudicotyledons</taxon>
        <taxon>Gunneridae</taxon>
        <taxon>Pentapetalae</taxon>
        <taxon>rosids</taxon>
        <taxon>fabids</taxon>
        <taxon>Fabales</taxon>
        <taxon>Fabaceae</taxon>
        <taxon>Papilionoideae</taxon>
        <taxon>50 kb inversion clade</taxon>
        <taxon>dalbergioids sensu lato</taxon>
        <taxon>Dalbergieae</taxon>
        <taxon>Pterocarpus clade</taxon>
        <taxon>Stylosanthes</taxon>
    </lineage>
</organism>
<dbReference type="EMBL" id="JASCZI010181359">
    <property type="protein sequence ID" value="MED6182495.1"/>
    <property type="molecule type" value="Genomic_DNA"/>
</dbReference>
<evidence type="ECO:0000313" key="1">
    <source>
        <dbReference type="EMBL" id="MED6182495.1"/>
    </source>
</evidence>
<comment type="caution">
    <text evidence="1">The sequence shown here is derived from an EMBL/GenBank/DDBJ whole genome shotgun (WGS) entry which is preliminary data.</text>
</comment>
<name>A0ABU6WD92_9FABA</name>
<gene>
    <name evidence="1" type="ORF">PIB30_028988</name>
</gene>
<keyword evidence="2" id="KW-1185">Reference proteome</keyword>
<dbReference type="Proteomes" id="UP001341840">
    <property type="component" value="Unassembled WGS sequence"/>
</dbReference>
<evidence type="ECO:0000313" key="2">
    <source>
        <dbReference type="Proteomes" id="UP001341840"/>
    </source>
</evidence>
<accession>A0ABU6WD92</accession>
<sequence>MDDWDDGVFMEHDHKLRTYTVRHGLLPDGKLITYGSKPSNDYNVNFVKTAYGDFITKRRLYLSKLILSNLYFKMREMVDTLRSRYWVNAGPPIWLAQL</sequence>
<proteinExistence type="predicted"/>
<protein>
    <submittedName>
        <fullName evidence="1">Uncharacterized protein</fullName>
    </submittedName>
</protein>